<dbReference type="GO" id="GO:0005634">
    <property type="term" value="C:nucleus"/>
    <property type="evidence" value="ECO:0007669"/>
    <property type="project" value="UniProtKB-SubCell"/>
</dbReference>
<proteinExistence type="inferred from homology"/>
<keyword evidence="9" id="KW-0206">Cytoskeleton</keyword>
<evidence type="ECO:0000256" key="10">
    <source>
        <dbReference type="ARBA" id="ARBA00023242"/>
    </source>
</evidence>
<feature type="coiled-coil region" evidence="14">
    <location>
        <begin position="331"/>
        <end position="362"/>
    </location>
</feature>
<keyword evidence="6" id="KW-0282">Flagellum</keyword>
<dbReference type="PANTHER" id="PTHR19265">
    <property type="entry name" value="MEIOSIS-SPECIFIC NUCLEAR STRUCTURAL PROTEIN 1"/>
    <property type="match status" value="1"/>
</dbReference>
<keyword evidence="7 14" id="KW-0175">Coiled coil</keyword>
<dbReference type="AlphaFoldDB" id="A0A6J2YBQ7"/>
<feature type="domain" description="Trichohyalin-plectin-homology" evidence="15">
    <location>
        <begin position="98"/>
        <end position="449"/>
    </location>
</feature>
<dbReference type="InParanoid" id="A0A6J2YBQ7"/>
<keyword evidence="11" id="KW-0469">Meiosis</keyword>
<dbReference type="InterPro" id="IPR026504">
    <property type="entry name" value="MNS1"/>
</dbReference>
<evidence type="ECO:0000256" key="8">
    <source>
        <dbReference type="ARBA" id="ARBA00023069"/>
    </source>
</evidence>
<evidence type="ECO:0000256" key="1">
    <source>
        <dbReference type="ARBA" id="ARBA00004123"/>
    </source>
</evidence>
<evidence type="ECO:0000256" key="3">
    <source>
        <dbReference type="ARBA" id="ARBA00009158"/>
    </source>
</evidence>
<dbReference type="GO" id="GO:0031514">
    <property type="term" value="C:motile cilium"/>
    <property type="evidence" value="ECO:0007669"/>
    <property type="project" value="TreeGrafter"/>
</dbReference>
<feature type="coiled-coil region" evidence="14">
    <location>
        <begin position="208"/>
        <end position="288"/>
    </location>
</feature>
<dbReference type="KEGG" id="soy:115885539"/>
<dbReference type="FunCoup" id="A0A6J2YBQ7">
    <property type="interactions" value="6"/>
</dbReference>
<dbReference type="OrthoDB" id="197839at2759"/>
<evidence type="ECO:0000256" key="6">
    <source>
        <dbReference type="ARBA" id="ARBA00022846"/>
    </source>
</evidence>
<evidence type="ECO:0000256" key="13">
    <source>
        <dbReference type="ARBA" id="ARBA00046114"/>
    </source>
</evidence>
<keyword evidence="10" id="KW-0539">Nucleus</keyword>
<comment type="subcellular location">
    <subcellularLocation>
        <location evidence="2">Cytoplasm</location>
        <location evidence="2">Cytoskeleton</location>
        <location evidence="2">Flagellum axoneme</location>
    </subcellularLocation>
    <subcellularLocation>
        <location evidence="1">Nucleus</location>
    </subcellularLocation>
</comment>
<evidence type="ECO:0000256" key="5">
    <source>
        <dbReference type="ARBA" id="ARBA00022490"/>
    </source>
</evidence>
<reference evidence="17" key="1">
    <citation type="submission" date="2025-08" db="UniProtKB">
        <authorList>
            <consortium name="RefSeq"/>
        </authorList>
    </citation>
    <scope>IDENTIFICATION</scope>
    <source>
        <tissue evidence="17">Gonads</tissue>
    </source>
</reference>
<keyword evidence="12" id="KW-0966">Cell projection</keyword>
<evidence type="ECO:0000313" key="17">
    <source>
        <dbReference type="RefSeq" id="XP_030760355.1"/>
    </source>
</evidence>
<dbReference type="GeneID" id="115885539"/>
<dbReference type="GO" id="GO:0044782">
    <property type="term" value="P:cilium organization"/>
    <property type="evidence" value="ECO:0007669"/>
    <property type="project" value="TreeGrafter"/>
</dbReference>
<comment type="similarity">
    <text evidence="3">Belongs to the MNS1 family.</text>
</comment>
<evidence type="ECO:0000259" key="15">
    <source>
        <dbReference type="Pfam" id="PF13868"/>
    </source>
</evidence>
<evidence type="ECO:0000256" key="9">
    <source>
        <dbReference type="ARBA" id="ARBA00023212"/>
    </source>
</evidence>
<dbReference type="PANTHER" id="PTHR19265:SF0">
    <property type="entry name" value="MEIOSIS-SPECIFIC NUCLEAR STRUCTURAL PROTEIN 1"/>
    <property type="match status" value="1"/>
</dbReference>
<evidence type="ECO:0000256" key="2">
    <source>
        <dbReference type="ARBA" id="ARBA00004611"/>
    </source>
</evidence>
<evidence type="ECO:0000256" key="11">
    <source>
        <dbReference type="ARBA" id="ARBA00023254"/>
    </source>
</evidence>
<feature type="coiled-coil region" evidence="14">
    <location>
        <begin position="12"/>
        <end position="64"/>
    </location>
</feature>
<protein>
    <recommendedName>
        <fullName evidence="4">Meiosis-specific nuclear structural protein 1</fullName>
    </recommendedName>
</protein>
<organism evidence="16 17">
    <name type="scientific">Sitophilus oryzae</name>
    <name type="common">Rice weevil</name>
    <name type="synonym">Curculio oryzae</name>
    <dbReference type="NCBI Taxonomy" id="7048"/>
    <lineage>
        <taxon>Eukaryota</taxon>
        <taxon>Metazoa</taxon>
        <taxon>Ecdysozoa</taxon>
        <taxon>Arthropoda</taxon>
        <taxon>Hexapoda</taxon>
        <taxon>Insecta</taxon>
        <taxon>Pterygota</taxon>
        <taxon>Neoptera</taxon>
        <taxon>Endopterygota</taxon>
        <taxon>Coleoptera</taxon>
        <taxon>Polyphaga</taxon>
        <taxon>Cucujiformia</taxon>
        <taxon>Curculionidae</taxon>
        <taxon>Dryophthorinae</taxon>
        <taxon>Sitophilus</taxon>
    </lineage>
</organism>
<evidence type="ECO:0000256" key="4">
    <source>
        <dbReference type="ARBA" id="ARBA00014813"/>
    </source>
</evidence>
<feature type="coiled-coil region" evidence="14">
    <location>
        <begin position="404"/>
        <end position="438"/>
    </location>
</feature>
<dbReference type="Pfam" id="PF13868">
    <property type="entry name" value="TPH"/>
    <property type="match status" value="1"/>
</dbReference>
<dbReference type="RefSeq" id="XP_030760355.1">
    <property type="nucleotide sequence ID" value="XM_030904495.1"/>
</dbReference>
<keyword evidence="8" id="KW-0969">Cilium</keyword>
<name>A0A6J2YBQ7_SITOR</name>
<feature type="coiled-coil region" evidence="14">
    <location>
        <begin position="116"/>
        <end position="154"/>
    </location>
</feature>
<comment type="function">
    <text evidence="13">Microtubule inner protein (MIP) part of the dynein-decorated doublet microtubules (DMTs) in cilia axoneme, which is required for motile cilia beating. May play a role in the control of meiotic division and germ cell differentiation through regulation of pairing and recombination during meiosis. Required for sperm flagella assembly. May play a role in the assembly and function of the outer dynein arm-docking complex (ODA-DC). ODA-DC mediates outer dynein arms (ODA) binding onto the axonemal doublet microtubules.</text>
</comment>
<dbReference type="InterPro" id="IPR043597">
    <property type="entry name" value="TPH_dom"/>
</dbReference>
<dbReference type="GO" id="GO:0051321">
    <property type="term" value="P:meiotic cell cycle"/>
    <property type="evidence" value="ECO:0007669"/>
    <property type="project" value="UniProtKB-KW"/>
</dbReference>
<accession>A0A6J2YBQ7</accession>
<sequence>MALNEDKKEMLREEHTRKINEEKIQLIRAKIEDKNRYGNLLRYMNKQRREQEEEQQMNQRKEQAALKEFQHEQENKLAFEVDNIKRNEIRQLKLRQQLRENTPELRELERKLKGAYVNKELAAQIAQKEIEKINEKIEEKRTHEILQMAKIKEEELKRILAEEDIIKKAQYKQELQEQIILREKSKRYLYEEFLREKKRIDDIIQRIHDEDERDIQEKMCKMKRTREEMWAFEMAQQKWKQRKKEEIEEENRKIQEFLQQKGADVMARMEEKKKREEAKAKLQEDIARKIHEQRAKQKEREDILQELVIEEQNEAQELRWQAEIEKRVRQRLELRQTLDQQVKEKEEKLREESARDAKFKEEILAKLAEDHKLEQMSEQKRRMKMLQLRRDVEDTMNERRQRRAEELELINKIREQEQKELEDRRKIIEEERLAMLKEHVNNVIGYLPKGLLRPDDLPLLGSDLTEAKSVN</sequence>
<dbReference type="Proteomes" id="UP000504635">
    <property type="component" value="Unplaced"/>
</dbReference>
<evidence type="ECO:0000256" key="14">
    <source>
        <dbReference type="SAM" id="Coils"/>
    </source>
</evidence>
<evidence type="ECO:0000256" key="12">
    <source>
        <dbReference type="ARBA" id="ARBA00023273"/>
    </source>
</evidence>
<evidence type="ECO:0000313" key="16">
    <source>
        <dbReference type="Proteomes" id="UP000504635"/>
    </source>
</evidence>
<keyword evidence="16" id="KW-1185">Reference proteome</keyword>
<gene>
    <name evidence="17" type="primary">LOC115885539</name>
</gene>
<keyword evidence="5" id="KW-0963">Cytoplasm</keyword>
<evidence type="ECO:0000256" key="7">
    <source>
        <dbReference type="ARBA" id="ARBA00023054"/>
    </source>
</evidence>